<dbReference type="eggNOG" id="COG0842">
    <property type="taxonomic scope" value="Bacteria"/>
</dbReference>
<evidence type="ECO:0000259" key="9">
    <source>
        <dbReference type="PROSITE" id="PS51012"/>
    </source>
</evidence>
<dbReference type="PANTHER" id="PTHR30294">
    <property type="entry name" value="MEMBRANE COMPONENT OF ABC TRANSPORTER YHHJ-RELATED"/>
    <property type="match status" value="1"/>
</dbReference>
<organism evidence="10 13">
    <name type="scientific">Acidithiobacillus thiooxidans</name>
    <name type="common">Thiobacillus thiooxidans</name>
    <dbReference type="NCBI Taxonomy" id="930"/>
    <lineage>
        <taxon>Bacteria</taxon>
        <taxon>Pseudomonadati</taxon>
        <taxon>Pseudomonadota</taxon>
        <taxon>Acidithiobacillia</taxon>
        <taxon>Acidithiobacillales</taxon>
        <taxon>Acidithiobacillaceae</taxon>
        <taxon>Acidithiobacillus</taxon>
    </lineage>
</organism>
<evidence type="ECO:0000256" key="6">
    <source>
        <dbReference type="ARBA" id="ARBA00022989"/>
    </source>
</evidence>
<feature type="transmembrane region" description="Helical" evidence="8">
    <location>
        <begin position="287"/>
        <end position="307"/>
    </location>
</feature>
<keyword evidence="7 8" id="KW-0472">Membrane</keyword>
<sequence length="369" mass="41161">MLARIWALVIKEFLALLRDKKSRFVLIGPPIIQLLVFGYAATYDLSHIPYAVYNQDSGFASRQLLGEFQGSTAFKQVATIENEGQIAPLINNEKVLLVLNIGPHFTRDLLMHHPTPLQVIINGRNSNTATLALNYVNTVLMHFDVRWAQEHHWGRPPAQLVVRSWFNPNLLSRWFIVPGIVALLVLVVTLLVTGLSVAREREQGTFDQLLVTPMRPVEILLGKAIPGFVIGALEGLFIVLVAVFWFQVPFVGSILALILGLALFLMAAVGIGLMISSLSVTQQQGLLGVFIFLVPAIILSGFATPIANMPEVVQYLTYLNPMRYFLVIVRGVFLEGDNIPMLWPQYWPLAIIALCSMAAAAWLFRHRMQ</sequence>
<feature type="transmembrane region" description="Helical" evidence="8">
    <location>
        <begin position="346"/>
        <end position="364"/>
    </location>
</feature>
<evidence type="ECO:0000256" key="7">
    <source>
        <dbReference type="ARBA" id="ARBA00023136"/>
    </source>
</evidence>
<protein>
    <submittedName>
        <fullName evidence="10">Antibiotic ABC transporter permease</fullName>
    </submittedName>
</protein>
<dbReference type="InterPro" id="IPR013525">
    <property type="entry name" value="ABC2_TM"/>
</dbReference>
<dbReference type="RefSeq" id="WP_024894551.1">
    <property type="nucleotide sequence ID" value="NZ_JAAOMO010000015.1"/>
</dbReference>
<proteinExistence type="inferred from homology"/>
<feature type="transmembrane region" description="Helical" evidence="8">
    <location>
        <begin position="254"/>
        <end position="275"/>
    </location>
</feature>
<feature type="domain" description="ABC transmembrane type-2" evidence="9">
    <location>
        <begin position="129"/>
        <end position="367"/>
    </location>
</feature>
<evidence type="ECO:0000256" key="1">
    <source>
        <dbReference type="ARBA" id="ARBA00004651"/>
    </source>
</evidence>
<keyword evidence="13" id="KW-1185">Reference proteome</keyword>
<keyword evidence="5 8" id="KW-0812">Transmembrane</keyword>
<dbReference type="Proteomes" id="UP000094893">
    <property type="component" value="Unassembled WGS sequence"/>
</dbReference>
<dbReference type="Proteomes" id="UP000095008">
    <property type="component" value="Unassembled WGS sequence"/>
</dbReference>
<reference evidence="10 12" key="1">
    <citation type="journal article" date="2016" name="Int. J. Mol. Sci.">
        <title>Comparative genomics of the extreme acidophile Acidithiobacillus thiooxidans reveals intraspecific divergence and niche adaptation.</title>
        <authorList>
            <person name="Zhang X."/>
            <person name="Feng X."/>
            <person name="Tao J."/>
            <person name="Ma L."/>
            <person name="Xiao Y."/>
            <person name="Liang Y."/>
            <person name="Liu X."/>
            <person name="Yin H."/>
        </authorList>
    </citation>
    <scope>NUCLEOTIDE SEQUENCE [LARGE SCALE GENOMIC DNA]</scope>
    <source>
        <strain evidence="11 12">A02</strain>
        <strain evidence="10">DXS-W</strain>
    </source>
</reference>
<dbReference type="InterPro" id="IPR051449">
    <property type="entry name" value="ABC-2_transporter_component"/>
</dbReference>
<evidence type="ECO:0000313" key="11">
    <source>
        <dbReference type="EMBL" id="OCX73645.1"/>
    </source>
</evidence>
<comment type="subcellular location">
    <subcellularLocation>
        <location evidence="1">Cell membrane</location>
        <topology evidence="1">Multi-pass membrane protein</topology>
    </subcellularLocation>
</comment>
<dbReference type="GO" id="GO:0140359">
    <property type="term" value="F:ABC-type transporter activity"/>
    <property type="evidence" value="ECO:0007669"/>
    <property type="project" value="InterPro"/>
</dbReference>
<dbReference type="Gene3D" id="3.40.1710.10">
    <property type="entry name" value="abc type-2 transporter like domain"/>
    <property type="match status" value="1"/>
</dbReference>
<evidence type="ECO:0000313" key="10">
    <source>
        <dbReference type="EMBL" id="OCX72946.1"/>
    </source>
</evidence>
<gene>
    <name evidence="10" type="ORF">A6M23_08780</name>
    <name evidence="11" type="ORF">A6P07_07810</name>
</gene>
<comment type="caution">
    <text evidence="10">The sequence shown here is derived from an EMBL/GenBank/DDBJ whole genome shotgun (WGS) entry which is preliminary data.</text>
</comment>
<name>A0A1C2IAB4_ACITH</name>
<accession>A0A1C2IAB4</accession>
<dbReference type="PANTHER" id="PTHR30294:SF44">
    <property type="entry name" value="MULTIDRUG ABC TRANSPORTER PERMEASE YBHR-RELATED"/>
    <property type="match status" value="1"/>
</dbReference>
<feature type="transmembrane region" description="Helical" evidence="8">
    <location>
        <begin position="219"/>
        <end position="248"/>
    </location>
</feature>
<dbReference type="EMBL" id="LWSA01000098">
    <property type="protein sequence ID" value="OCX73645.1"/>
    <property type="molecule type" value="Genomic_DNA"/>
</dbReference>
<evidence type="ECO:0000256" key="2">
    <source>
        <dbReference type="ARBA" id="ARBA00007783"/>
    </source>
</evidence>
<feature type="transmembrane region" description="Helical" evidence="8">
    <location>
        <begin position="174"/>
        <end position="198"/>
    </location>
</feature>
<feature type="transmembrane region" description="Helical" evidence="8">
    <location>
        <begin position="24"/>
        <end position="43"/>
    </location>
</feature>
<evidence type="ECO:0000313" key="12">
    <source>
        <dbReference type="Proteomes" id="UP000094893"/>
    </source>
</evidence>
<dbReference type="InterPro" id="IPR047817">
    <property type="entry name" value="ABC2_TM_bact-type"/>
</dbReference>
<keyword evidence="6 8" id="KW-1133">Transmembrane helix</keyword>
<evidence type="ECO:0000256" key="8">
    <source>
        <dbReference type="SAM" id="Phobius"/>
    </source>
</evidence>
<evidence type="ECO:0000256" key="3">
    <source>
        <dbReference type="ARBA" id="ARBA00022448"/>
    </source>
</evidence>
<dbReference type="OrthoDB" id="9808686at2"/>
<keyword evidence="3" id="KW-0813">Transport</keyword>
<evidence type="ECO:0000256" key="5">
    <source>
        <dbReference type="ARBA" id="ARBA00022692"/>
    </source>
</evidence>
<dbReference type="PROSITE" id="PS51012">
    <property type="entry name" value="ABC_TM2"/>
    <property type="match status" value="1"/>
</dbReference>
<dbReference type="AlphaFoldDB" id="A0A1C2IAB4"/>
<evidence type="ECO:0000313" key="13">
    <source>
        <dbReference type="Proteomes" id="UP000095008"/>
    </source>
</evidence>
<evidence type="ECO:0000256" key="4">
    <source>
        <dbReference type="ARBA" id="ARBA00022475"/>
    </source>
</evidence>
<dbReference type="EMBL" id="LWRY01000094">
    <property type="protein sequence ID" value="OCX72946.1"/>
    <property type="molecule type" value="Genomic_DNA"/>
</dbReference>
<dbReference type="STRING" id="930.GCA_002079865_01868"/>
<dbReference type="GO" id="GO:0005886">
    <property type="term" value="C:plasma membrane"/>
    <property type="evidence" value="ECO:0007669"/>
    <property type="project" value="UniProtKB-SubCell"/>
</dbReference>
<dbReference type="Pfam" id="PF12698">
    <property type="entry name" value="ABC2_membrane_3"/>
    <property type="match status" value="1"/>
</dbReference>
<keyword evidence="4" id="KW-1003">Cell membrane</keyword>
<comment type="similarity">
    <text evidence="2">Belongs to the ABC-2 integral membrane protein family.</text>
</comment>